<protein>
    <submittedName>
        <fullName evidence="2">Protein CBG26756</fullName>
    </submittedName>
</protein>
<dbReference type="KEGG" id="cbr:CBG_26756"/>
<dbReference type="CTD" id="68918227"/>
<dbReference type="GeneID" id="68918227"/>
<evidence type="ECO:0000313" key="4">
    <source>
        <dbReference type="WormBase" id="CBG26756"/>
    </source>
</evidence>
<reference evidence="2 3" key="1">
    <citation type="journal article" date="2003" name="PLoS Biol.">
        <title>The genome sequence of Caenorhabditis briggsae: a platform for comparative genomics.</title>
        <authorList>
            <person name="Stein L.D."/>
            <person name="Bao Z."/>
            <person name="Blasiar D."/>
            <person name="Blumenthal T."/>
            <person name="Brent M.R."/>
            <person name="Chen N."/>
            <person name="Chinwalla A."/>
            <person name="Clarke L."/>
            <person name="Clee C."/>
            <person name="Coghlan A."/>
            <person name="Coulson A."/>
            <person name="D'Eustachio P."/>
            <person name="Fitch D.H."/>
            <person name="Fulton L.A."/>
            <person name="Fulton R.E."/>
            <person name="Griffiths-Jones S."/>
            <person name="Harris T.W."/>
            <person name="Hillier L.W."/>
            <person name="Kamath R."/>
            <person name="Kuwabara P.E."/>
            <person name="Mardis E.R."/>
            <person name="Marra M.A."/>
            <person name="Miner T.L."/>
            <person name="Minx P."/>
            <person name="Mullikin J.C."/>
            <person name="Plumb R.W."/>
            <person name="Rogers J."/>
            <person name="Schein J.E."/>
            <person name="Sohrmann M."/>
            <person name="Spieth J."/>
            <person name="Stajich J.E."/>
            <person name="Wei C."/>
            <person name="Willey D."/>
            <person name="Wilson R.K."/>
            <person name="Durbin R."/>
            <person name="Waterston R.H."/>
        </authorList>
    </citation>
    <scope>NUCLEOTIDE SEQUENCE [LARGE SCALE GENOMIC DNA]</scope>
    <source>
        <strain evidence="2 3">AF16</strain>
    </source>
</reference>
<feature type="compositionally biased region" description="Polar residues" evidence="1">
    <location>
        <begin position="79"/>
        <end position="98"/>
    </location>
</feature>
<dbReference type="EMBL" id="HE601449">
    <property type="protein sequence ID" value="CAS01195.1"/>
    <property type="molecule type" value="Genomic_DNA"/>
</dbReference>
<evidence type="ECO:0000256" key="1">
    <source>
        <dbReference type="SAM" id="MobiDB-lite"/>
    </source>
</evidence>
<evidence type="ECO:0000313" key="2">
    <source>
        <dbReference type="EMBL" id="CAS01195.1"/>
    </source>
</evidence>
<dbReference type="HOGENOM" id="CLU_1857050_0_0_1"/>
<feature type="region of interest" description="Disordered" evidence="1">
    <location>
        <begin position="119"/>
        <end position="138"/>
    </location>
</feature>
<feature type="compositionally biased region" description="Basic and acidic residues" evidence="1">
    <location>
        <begin position="123"/>
        <end position="138"/>
    </location>
</feature>
<dbReference type="Proteomes" id="UP000008549">
    <property type="component" value="Unassembled WGS sequence"/>
</dbReference>
<dbReference type="AlphaFoldDB" id="B6IED1"/>
<proteinExistence type="predicted"/>
<keyword evidence="3" id="KW-1185">Reference proteome</keyword>
<reference evidence="2 3" key="2">
    <citation type="journal article" date="2011" name="PLoS Genet.">
        <title>Caenorhabditis briggsae recombinant inbred line genotypes reveal inter-strain incompatibility and the evolution of recombination.</title>
        <authorList>
            <person name="Ross J.A."/>
            <person name="Koboldt D.C."/>
            <person name="Staisch J.E."/>
            <person name="Chamberlin H.M."/>
            <person name="Gupta B.P."/>
            <person name="Miller R.D."/>
            <person name="Baird S.E."/>
            <person name="Haag E.S."/>
        </authorList>
    </citation>
    <scope>NUCLEOTIDE SEQUENCE [LARGE SCALE GENOMIC DNA]</scope>
    <source>
        <strain evidence="2 3">AF16</strain>
    </source>
</reference>
<feature type="region of interest" description="Disordered" evidence="1">
    <location>
        <begin position="79"/>
        <end position="103"/>
    </location>
</feature>
<sequence length="138" mass="15627">MSHGKQLLRDENGPSVAPGLLRFRESGVNISSSNKLIVLKLALKLPTASNPKEHVVVVEEVESHQRHGKLRLPSTHVMHTSQQTLPSRTPQPYTTEIPSSDEVKHQVKRALEKHDYWLSSAERNPRERACRSKIQDLN</sequence>
<accession>B6IED1</accession>
<dbReference type="WormBase" id="CBG26756">
    <property type="protein sequence ID" value="CBP39360"/>
    <property type="gene ID" value="WBGene00088170"/>
</dbReference>
<gene>
    <name evidence="2 4" type="ORF">CBG26756</name>
    <name evidence="2" type="ORF">CBG_26756</name>
</gene>
<dbReference type="RefSeq" id="XP_045100752.1">
    <property type="nucleotide sequence ID" value="XM_045241082.1"/>
</dbReference>
<evidence type="ECO:0000313" key="3">
    <source>
        <dbReference type="Proteomes" id="UP000008549"/>
    </source>
</evidence>
<organism evidence="2 3">
    <name type="scientific">Caenorhabditis briggsae</name>
    <dbReference type="NCBI Taxonomy" id="6238"/>
    <lineage>
        <taxon>Eukaryota</taxon>
        <taxon>Metazoa</taxon>
        <taxon>Ecdysozoa</taxon>
        <taxon>Nematoda</taxon>
        <taxon>Chromadorea</taxon>
        <taxon>Rhabditida</taxon>
        <taxon>Rhabditina</taxon>
        <taxon>Rhabditomorpha</taxon>
        <taxon>Rhabditoidea</taxon>
        <taxon>Rhabditidae</taxon>
        <taxon>Peloderinae</taxon>
        <taxon>Caenorhabditis</taxon>
    </lineage>
</organism>
<name>B6IED1_CAEBR</name>